<sequence>MTDADAFLASLGEAARAAGSREEAFKAEAAASLKQLEAERTTAYRRLSFLQALTARAAAAETPEAGRAAVEAHVRATFGWDGDSEARTQVFERLAPLSAALFTATHPATEGEEKPAAPPEEPAAALAAFEDWYEQTRTSSFWYLFEHYMPETPRVDF</sequence>
<comment type="caution">
    <text evidence="2">The sequence shown here is derived from an EMBL/GenBank/DDBJ whole genome shotgun (WGS) entry which is preliminary data.</text>
</comment>
<organism evidence="2 3">
    <name type="scientific">Azorhizobium oxalatiphilum</name>
    <dbReference type="NCBI Taxonomy" id="980631"/>
    <lineage>
        <taxon>Bacteria</taxon>
        <taxon>Pseudomonadati</taxon>
        <taxon>Pseudomonadota</taxon>
        <taxon>Alphaproteobacteria</taxon>
        <taxon>Hyphomicrobiales</taxon>
        <taxon>Xanthobacteraceae</taxon>
        <taxon>Azorhizobium</taxon>
    </lineage>
</organism>
<keyword evidence="1" id="KW-0175">Coiled coil</keyword>
<dbReference type="Proteomes" id="UP000606044">
    <property type="component" value="Unassembled WGS sequence"/>
</dbReference>
<evidence type="ECO:0000313" key="3">
    <source>
        <dbReference type="Proteomes" id="UP000606044"/>
    </source>
</evidence>
<evidence type="ECO:0000256" key="1">
    <source>
        <dbReference type="SAM" id="Coils"/>
    </source>
</evidence>
<proteinExistence type="predicted"/>
<dbReference type="AlphaFoldDB" id="A0A917CFI7"/>
<reference evidence="2" key="1">
    <citation type="journal article" date="2014" name="Int. J. Syst. Evol. Microbiol.">
        <title>Complete genome sequence of Corynebacterium casei LMG S-19264T (=DSM 44701T), isolated from a smear-ripened cheese.</title>
        <authorList>
            <consortium name="US DOE Joint Genome Institute (JGI-PGF)"/>
            <person name="Walter F."/>
            <person name="Albersmeier A."/>
            <person name="Kalinowski J."/>
            <person name="Ruckert C."/>
        </authorList>
    </citation>
    <scope>NUCLEOTIDE SEQUENCE</scope>
    <source>
        <strain evidence="2">CCM 7897</strain>
    </source>
</reference>
<reference evidence="2" key="2">
    <citation type="submission" date="2020-09" db="EMBL/GenBank/DDBJ databases">
        <authorList>
            <person name="Sun Q."/>
            <person name="Sedlacek I."/>
        </authorList>
    </citation>
    <scope>NUCLEOTIDE SEQUENCE</scope>
    <source>
        <strain evidence="2">CCM 7897</strain>
    </source>
</reference>
<keyword evidence="3" id="KW-1185">Reference proteome</keyword>
<dbReference type="EMBL" id="BMCT01000011">
    <property type="protein sequence ID" value="GGF86884.1"/>
    <property type="molecule type" value="Genomic_DNA"/>
</dbReference>
<dbReference type="RefSeq" id="WP_188583921.1">
    <property type="nucleotide sequence ID" value="NZ_BMCT01000011.1"/>
</dbReference>
<gene>
    <name evidence="2" type="ORF">GCM10007301_53480</name>
</gene>
<name>A0A917CFI7_9HYPH</name>
<feature type="coiled-coil region" evidence="1">
    <location>
        <begin position="26"/>
        <end position="53"/>
    </location>
</feature>
<accession>A0A917CFI7</accession>
<protein>
    <submittedName>
        <fullName evidence="2">Uncharacterized protein</fullName>
    </submittedName>
</protein>
<evidence type="ECO:0000313" key="2">
    <source>
        <dbReference type="EMBL" id="GGF86884.1"/>
    </source>
</evidence>